<dbReference type="PANTHER" id="PTHR45947:SF3">
    <property type="entry name" value="SULFOQUINOVOSYL TRANSFERASE SQD2"/>
    <property type="match status" value="1"/>
</dbReference>
<evidence type="ECO:0000313" key="4">
    <source>
        <dbReference type="Proteomes" id="UP000257039"/>
    </source>
</evidence>
<dbReference type="RefSeq" id="WP_094787955.1">
    <property type="nucleotide sequence ID" value="NZ_NDXW01000001.1"/>
</dbReference>
<dbReference type="Proteomes" id="UP000257039">
    <property type="component" value="Unassembled WGS sequence"/>
</dbReference>
<organism evidence="3 4">
    <name type="scientific">Zooshikella ganghwensis</name>
    <dbReference type="NCBI Taxonomy" id="202772"/>
    <lineage>
        <taxon>Bacteria</taxon>
        <taxon>Pseudomonadati</taxon>
        <taxon>Pseudomonadota</taxon>
        <taxon>Gammaproteobacteria</taxon>
        <taxon>Oceanospirillales</taxon>
        <taxon>Zooshikellaceae</taxon>
        <taxon>Zooshikella</taxon>
    </lineage>
</organism>
<dbReference type="EMBL" id="NDXW01000001">
    <property type="protein sequence ID" value="RDH44899.1"/>
    <property type="molecule type" value="Genomic_DNA"/>
</dbReference>
<evidence type="ECO:0000259" key="1">
    <source>
        <dbReference type="Pfam" id="PF00534"/>
    </source>
</evidence>
<accession>A0A4P9VQ71</accession>
<keyword evidence="3" id="KW-0808">Transferase</keyword>
<keyword evidence="4" id="KW-1185">Reference proteome</keyword>
<dbReference type="Pfam" id="PF00534">
    <property type="entry name" value="Glycos_transf_1"/>
    <property type="match status" value="1"/>
</dbReference>
<feature type="domain" description="Glycosyltransferase subfamily 4-like N-terminal" evidence="2">
    <location>
        <begin position="35"/>
        <end position="198"/>
    </location>
</feature>
<dbReference type="InterPro" id="IPR001296">
    <property type="entry name" value="Glyco_trans_1"/>
</dbReference>
<feature type="domain" description="Glycosyl transferase family 1" evidence="1">
    <location>
        <begin position="206"/>
        <end position="364"/>
    </location>
</feature>
<gene>
    <name evidence="3" type="ORF">B9G39_16475</name>
</gene>
<dbReference type="Pfam" id="PF13439">
    <property type="entry name" value="Glyco_transf_4"/>
    <property type="match status" value="1"/>
</dbReference>
<protein>
    <submittedName>
        <fullName evidence="3">Glycosyltransferase family 4 protein</fullName>
    </submittedName>
</protein>
<dbReference type="AlphaFoldDB" id="A0A4P9VQ71"/>
<dbReference type="GO" id="GO:0016757">
    <property type="term" value="F:glycosyltransferase activity"/>
    <property type="evidence" value="ECO:0007669"/>
    <property type="project" value="InterPro"/>
</dbReference>
<dbReference type="InterPro" id="IPR050194">
    <property type="entry name" value="Glycosyltransferase_grp1"/>
</dbReference>
<evidence type="ECO:0000313" key="3">
    <source>
        <dbReference type="EMBL" id="RDH44899.1"/>
    </source>
</evidence>
<name>A0A4P9VQ71_9GAMM</name>
<evidence type="ECO:0000259" key="2">
    <source>
        <dbReference type="Pfam" id="PF13439"/>
    </source>
</evidence>
<proteinExistence type="predicted"/>
<dbReference type="InterPro" id="IPR028098">
    <property type="entry name" value="Glyco_trans_4-like_N"/>
</dbReference>
<dbReference type="CDD" id="cd03798">
    <property type="entry name" value="GT4_WlbH-like"/>
    <property type="match status" value="1"/>
</dbReference>
<reference evidence="3 4" key="1">
    <citation type="submission" date="2017-04" db="EMBL/GenBank/DDBJ databases">
        <title>Draft genome sequence of Zooshikella ganghwensis VG4 isolated from Red Sea sediments.</title>
        <authorList>
            <person name="Rehman Z."/>
            <person name="Alam I."/>
            <person name="Kamau A."/>
            <person name="Bajic V."/>
            <person name="Leiknes T."/>
        </authorList>
    </citation>
    <scope>NUCLEOTIDE SEQUENCE [LARGE SCALE GENOMIC DNA]</scope>
    <source>
        <strain evidence="3 4">VG4</strain>
    </source>
</reference>
<dbReference type="Gene3D" id="3.40.50.2000">
    <property type="entry name" value="Glycogen Phosphorylase B"/>
    <property type="match status" value="2"/>
</dbReference>
<dbReference type="PANTHER" id="PTHR45947">
    <property type="entry name" value="SULFOQUINOVOSYL TRANSFERASE SQD2"/>
    <property type="match status" value="1"/>
</dbReference>
<comment type="caution">
    <text evidence="3">The sequence shown here is derived from an EMBL/GenBank/DDBJ whole genome shotgun (WGS) entry which is preliminary data.</text>
</comment>
<sequence length="398" mass="44415">MNILVFSTLYPNCIQYRHGIFVATRMRKFAELTAHNVTVVAPVPWFPSSNPRFGRYSELNQVPEEEEVNGIKVYHPRYPVLPKVGMSIAPTLMYWSLRKFMSNLLKTQPFDLIDAHYFYPDGVAAVALGRYLNRPVVVSARGQDISLIPNYTLPRYQIVRAANQACQLVSVAKPLKHRMEEMGVTTPIHLLQNGVDLELFKPAADRERLRQALGLDGLTLLSVGNAIELKGHHLVIEALTELPEAKLVVIGEGSERVKYQQLAEQLNVADRVTFTGNIQQGDLVQYYNAADVLILASRREGCPNVVLEAMACGTPVIATDVGAIPDLIAPQVSGYLLPDRSVSSIVALVKQWQANPLAREQVRTHTTQFGWEQVIQSLEQLFLNVLTTYSQTSIVESQ</sequence>
<dbReference type="SUPFAM" id="SSF53756">
    <property type="entry name" value="UDP-Glycosyltransferase/glycogen phosphorylase"/>
    <property type="match status" value="1"/>
</dbReference>